<organism evidence="8 9">
    <name type="scientific">Parvularcula marina</name>
    <dbReference type="NCBI Taxonomy" id="2292771"/>
    <lineage>
        <taxon>Bacteria</taxon>
        <taxon>Pseudomonadati</taxon>
        <taxon>Pseudomonadota</taxon>
        <taxon>Alphaproteobacteria</taxon>
        <taxon>Parvularculales</taxon>
        <taxon>Parvularculaceae</taxon>
        <taxon>Parvularcula</taxon>
    </lineage>
</organism>
<dbReference type="AlphaFoldDB" id="A0A371RFA0"/>
<dbReference type="RefSeq" id="WP_116390751.1">
    <property type="nucleotide sequence ID" value="NZ_QUQO01000001.1"/>
</dbReference>
<dbReference type="InterPro" id="IPR017853">
    <property type="entry name" value="GH"/>
</dbReference>
<sequence>MRIRSNLLRCGMIAAGLFMSACGGGGGGSSTVAVTPPAPPPPPPPPYMGDSGTPSEAMVEGSTCINMGNALEGDPTEGSWGVTIEERYFDIIADAGFDIVRIPIRWHNKTGPAPDYTIDPVWMDRVEEVIDQALARNLTVIMNVHHYDPLYSNPAAERPAFLALWEQIAPRFQNKSGRLYFELINEPRDALSGDVLGMLNAEVVPIIRQTNPDRPLILSGDGFGGLSGLLNNFQGPDDRYIIASFHYYDPFNFTHQGATFLQNPPPTGTEWGTAQELAQMATDFADAAQFSADRQVPLFMGEGGVYIGVPLSERLEWYEDMRMAAEANTIPWCMWNFLSDFALYDLGTDDWIPGALAALGLE</sequence>
<evidence type="ECO:0000259" key="7">
    <source>
        <dbReference type="Pfam" id="PF00150"/>
    </source>
</evidence>
<feature type="compositionally biased region" description="Pro residues" evidence="5">
    <location>
        <begin position="36"/>
        <end position="47"/>
    </location>
</feature>
<comment type="similarity">
    <text evidence="4">Belongs to the glycosyl hydrolase 5 (cellulase A) family.</text>
</comment>
<name>A0A371RFA0_9PROT</name>
<dbReference type="InterPro" id="IPR050386">
    <property type="entry name" value="Glycosyl_hydrolase_5"/>
</dbReference>
<dbReference type="GO" id="GO:0009986">
    <property type="term" value="C:cell surface"/>
    <property type="evidence" value="ECO:0007669"/>
    <property type="project" value="TreeGrafter"/>
</dbReference>
<keyword evidence="2 4" id="KW-0378">Hydrolase</keyword>
<dbReference type="OrthoDB" id="9800955at2"/>
<dbReference type="GO" id="GO:0009251">
    <property type="term" value="P:glucan catabolic process"/>
    <property type="evidence" value="ECO:0007669"/>
    <property type="project" value="TreeGrafter"/>
</dbReference>
<dbReference type="Gene3D" id="3.20.20.80">
    <property type="entry name" value="Glycosidases"/>
    <property type="match status" value="1"/>
</dbReference>
<evidence type="ECO:0000256" key="6">
    <source>
        <dbReference type="SAM" id="SignalP"/>
    </source>
</evidence>
<proteinExistence type="inferred from homology"/>
<protein>
    <submittedName>
        <fullName evidence="8">Glycoside hydrolase family 5 protein</fullName>
    </submittedName>
</protein>
<gene>
    <name evidence="8" type="ORF">DX908_01810</name>
</gene>
<evidence type="ECO:0000313" key="9">
    <source>
        <dbReference type="Proteomes" id="UP000264589"/>
    </source>
</evidence>
<dbReference type="PANTHER" id="PTHR31297">
    <property type="entry name" value="GLUCAN ENDO-1,6-BETA-GLUCOSIDASE B"/>
    <property type="match status" value="1"/>
</dbReference>
<feature type="chain" id="PRO_5016629970" evidence="6">
    <location>
        <begin position="24"/>
        <end position="362"/>
    </location>
</feature>
<dbReference type="InterPro" id="IPR018087">
    <property type="entry name" value="Glyco_hydro_5_CS"/>
</dbReference>
<comment type="caution">
    <text evidence="8">The sequence shown here is derived from an EMBL/GenBank/DDBJ whole genome shotgun (WGS) entry which is preliminary data.</text>
</comment>
<dbReference type="Proteomes" id="UP000264589">
    <property type="component" value="Unassembled WGS sequence"/>
</dbReference>
<dbReference type="InParanoid" id="A0A371RFA0"/>
<feature type="region of interest" description="Disordered" evidence="5">
    <location>
        <begin position="28"/>
        <end position="58"/>
    </location>
</feature>
<dbReference type="GO" id="GO:0008422">
    <property type="term" value="F:beta-glucosidase activity"/>
    <property type="evidence" value="ECO:0007669"/>
    <property type="project" value="TreeGrafter"/>
</dbReference>
<evidence type="ECO:0000256" key="5">
    <source>
        <dbReference type="SAM" id="MobiDB-lite"/>
    </source>
</evidence>
<evidence type="ECO:0000256" key="3">
    <source>
        <dbReference type="ARBA" id="ARBA00023295"/>
    </source>
</evidence>
<dbReference type="SUPFAM" id="SSF51445">
    <property type="entry name" value="(Trans)glycosidases"/>
    <property type="match status" value="1"/>
</dbReference>
<keyword evidence="1 6" id="KW-0732">Signal</keyword>
<keyword evidence="3 4" id="KW-0326">Glycosidase</keyword>
<evidence type="ECO:0000313" key="8">
    <source>
        <dbReference type="EMBL" id="RFB04123.1"/>
    </source>
</evidence>
<evidence type="ECO:0000256" key="4">
    <source>
        <dbReference type="RuleBase" id="RU361153"/>
    </source>
</evidence>
<dbReference type="InterPro" id="IPR001547">
    <property type="entry name" value="Glyco_hydro_5"/>
</dbReference>
<evidence type="ECO:0000256" key="2">
    <source>
        <dbReference type="ARBA" id="ARBA00022801"/>
    </source>
</evidence>
<keyword evidence="9" id="KW-1185">Reference proteome</keyword>
<dbReference type="PANTHER" id="PTHR31297:SF17">
    <property type="entry name" value="ENDOGLUCANASE"/>
    <property type="match status" value="1"/>
</dbReference>
<dbReference type="Pfam" id="PF00150">
    <property type="entry name" value="Cellulase"/>
    <property type="match status" value="1"/>
</dbReference>
<feature type="signal peptide" evidence="6">
    <location>
        <begin position="1"/>
        <end position="23"/>
    </location>
</feature>
<accession>A0A371RFA0</accession>
<dbReference type="PROSITE" id="PS51257">
    <property type="entry name" value="PROKAR_LIPOPROTEIN"/>
    <property type="match status" value="1"/>
</dbReference>
<dbReference type="PROSITE" id="PS00659">
    <property type="entry name" value="GLYCOSYL_HYDROL_F5"/>
    <property type="match status" value="1"/>
</dbReference>
<feature type="domain" description="Glycoside hydrolase family 5" evidence="7">
    <location>
        <begin position="75"/>
        <end position="337"/>
    </location>
</feature>
<dbReference type="EMBL" id="QUQO01000001">
    <property type="protein sequence ID" value="RFB04123.1"/>
    <property type="molecule type" value="Genomic_DNA"/>
</dbReference>
<evidence type="ECO:0000256" key="1">
    <source>
        <dbReference type="ARBA" id="ARBA00022729"/>
    </source>
</evidence>
<reference evidence="8 9" key="1">
    <citation type="submission" date="2018-08" db="EMBL/GenBank/DDBJ databases">
        <title>Parvularcula sp. SM1705, isolated from surface water of the South Sea China.</title>
        <authorList>
            <person name="Sun L."/>
        </authorList>
    </citation>
    <scope>NUCLEOTIDE SEQUENCE [LARGE SCALE GENOMIC DNA]</scope>
    <source>
        <strain evidence="8 9">SM1705</strain>
    </source>
</reference>
<dbReference type="GO" id="GO:0005576">
    <property type="term" value="C:extracellular region"/>
    <property type="evidence" value="ECO:0007669"/>
    <property type="project" value="TreeGrafter"/>
</dbReference>